<dbReference type="InterPro" id="IPR003313">
    <property type="entry name" value="AraC-bd"/>
</dbReference>
<gene>
    <name evidence="5" type="ORF">SAMN05216529_1285</name>
</gene>
<sequence length="297" mass="34979">MKIKVKGNQIEEIEGLFADYPYVFHDANLWDTKVPWHWHEELEFDYVVKGSVRVVTPNRSYVFHTNEAFFVNTNVLCTMESEDSGQPGRMDSHLFHPVFLGGHFKSIFATKYLNPVLQNKKLEILEIRGENKRQQKILAKLRQLSDLQQKNDMEFQTRNLLSEIWLLLLEEIEDKEKSSLPKKRVNQDRIQTMMAFIQQNYEEKISLEDIALSAAVSKRECLRCFQSCIHKTPYEYLLDYRIEMAEKLLRDTELPIIDIAFQTGFTNGAYFGKVFKKTCKKTPGAYRKSYRNSRKEL</sequence>
<dbReference type="InterPro" id="IPR011051">
    <property type="entry name" value="RmlC_Cupin_sf"/>
</dbReference>
<evidence type="ECO:0000259" key="4">
    <source>
        <dbReference type="PROSITE" id="PS01124"/>
    </source>
</evidence>
<dbReference type="RefSeq" id="WP_109714750.1">
    <property type="nucleotide sequence ID" value="NZ_QGDS01000028.1"/>
</dbReference>
<evidence type="ECO:0000313" key="5">
    <source>
        <dbReference type="EMBL" id="SUQ16358.1"/>
    </source>
</evidence>
<dbReference type="EMBL" id="UHJJ01000028">
    <property type="protein sequence ID" value="SUQ16358.1"/>
    <property type="molecule type" value="Genomic_DNA"/>
</dbReference>
<keyword evidence="6" id="KW-1185">Reference proteome</keyword>
<protein>
    <submittedName>
        <fullName evidence="5">AraC-like ligand binding domain-containing protein</fullName>
    </submittedName>
</protein>
<dbReference type="PANTHER" id="PTHR43280">
    <property type="entry name" value="ARAC-FAMILY TRANSCRIPTIONAL REGULATOR"/>
    <property type="match status" value="1"/>
</dbReference>
<feature type="domain" description="HTH araC/xylS-type" evidence="4">
    <location>
        <begin position="191"/>
        <end position="289"/>
    </location>
</feature>
<dbReference type="PROSITE" id="PS00041">
    <property type="entry name" value="HTH_ARAC_FAMILY_1"/>
    <property type="match status" value="1"/>
</dbReference>
<evidence type="ECO:0000313" key="6">
    <source>
        <dbReference type="Proteomes" id="UP000254051"/>
    </source>
</evidence>
<dbReference type="Gene3D" id="2.60.120.10">
    <property type="entry name" value="Jelly Rolls"/>
    <property type="match status" value="1"/>
</dbReference>
<evidence type="ECO:0000256" key="2">
    <source>
        <dbReference type="ARBA" id="ARBA00023125"/>
    </source>
</evidence>
<dbReference type="Gene3D" id="1.10.10.60">
    <property type="entry name" value="Homeodomain-like"/>
    <property type="match status" value="2"/>
</dbReference>
<dbReference type="Proteomes" id="UP000254051">
    <property type="component" value="Unassembled WGS sequence"/>
</dbReference>
<dbReference type="AlphaFoldDB" id="A0A315ZLQ1"/>
<dbReference type="CDD" id="cd02208">
    <property type="entry name" value="cupin_RmlC-like"/>
    <property type="match status" value="1"/>
</dbReference>
<dbReference type="GO" id="GO:0043565">
    <property type="term" value="F:sequence-specific DNA binding"/>
    <property type="evidence" value="ECO:0007669"/>
    <property type="project" value="InterPro"/>
</dbReference>
<evidence type="ECO:0000256" key="3">
    <source>
        <dbReference type="ARBA" id="ARBA00023163"/>
    </source>
</evidence>
<dbReference type="Pfam" id="PF02311">
    <property type="entry name" value="AraC_binding"/>
    <property type="match status" value="1"/>
</dbReference>
<dbReference type="OrthoDB" id="9778008at2"/>
<organism evidence="5 6">
    <name type="scientific">Faecalicatena contorta</name>
    <dbReference type="NCBI Taxonomy" id="39482"/>
    <lineage>
        <taxon>Bacteria</taxon>
        <taxon>Bacillati</taxon>
        <taxon>Bacillota</taxon>
        <taxon>Clostridia</taxon>
        <taxon>Lachnospirales</taxon>
        <taxon>Lachnospiraceae</taxon>
        <taxon>Faecalicatena</taxon>
    </lineage>
</organism>
<dbReference type="InterPro" id="IPR014710">
    <property type="entry name" value="RmlC-like_jellyroll"/>
</dbReference>
<dbReference type="InterPro" id="IPR018062">
    <property type="entry name" value="HTH_AraC-typ_CS"/>
</dbReference>
<dbReference type="InterPro" id="IPR018060">
    <property type="entry name" value="HTH_AraC"/>
</dbReference>
<proteinExistence type="predicted"/>
<reference evidence="6" key="1">
    <citation type="submission" date="2017-07" db="EMBL/GenBank/DDBJ databases">
        <authorList>
            <person name="Varghese N."/>
            <person name="Submissions S."/>
        </authorList>
    </citation>
    <scope>NUCLEOTIDE SEQUENCE [LARGE SCALE GENOMIC DNA]</scope>
    <source>
        <strain evidence="6">NLAE-zl-C134</strain>
    </source>
</reference>
<keyword evidence="1" id="KW-0805">Transcription regulation</keyword>
<accession>A0A315ZLQ1</accession>
<dbReference type="InterPro" id="IPR009057">
    <property type="entry name" value="Homeodomain-like_sf"/>
</dbReference>
<evidence type="ECO:0000256" key="1">
    <source>
        <dbReference type="ARBA" id="ARBA00023015"/>
    </source>
</evidence>
<dbReference type="PANTHER" id="PTHR43280:SF2">
    <property type="entry name" value="HTH-TYPE TRANSCRIPTIONAL REGULATOR EXSA"/>
    <property type="match status" value="1"/>
</dbReference>
<dbReference type="GO" id="GO:0003700">
    <property type="term" value="F:DNA-binding transcription factor activity"/>
    <property type="evidence" value="ECO:0007669"/>
    <property type="project" value="InterPro"/>
</dbReference>
<dbReference type="SUPFAM" id="SSF46689">
    <property type="entry name" value="Homeodomain-like"/>
    <property type="match status" value="2"/>
</dbReference>
<name>A0A315ZLQ1_9FIRM</name>
<dbReference type="Pfam" id="PF12833">
    <property type="entry name" value="HTH_18"/>
    <property type="match status" value="1"/>
</dbReference>
<dbReference type="SUPFAM" id="SSF51182">
    <property type="entry name" value="RmlC-like cupins"/>
    <property type="match status" value="1"/>
</dbReference>
<keyword evidence="3" id="KW-0804">Transcription</keyword>
<keyword evidence="2" id="KW-0238">DNA-binding</keyword>
<dbReference type="PROSITE" id="PS01124">
    <property type="entry name" value="HTH_ARAC_FAMILY_2"/>
    <property type="match status" value="1"/>
</dbReference>
<dbReference type="SMART" id="SM00342">
    <property type="entry name" value="HTH_ARAC"/>
    <property type="match status" value="1"/>
</dbReference>